<dbReference type="InterPro" id="IPR014284">
    <property type="entry name" value="RNA_pol_sigma-70_dom"/>
</dbReference>
<dbReference type="InterPro" id="IPR013325">
    <property type="entry name" value="RNA_pol_sigma_r2"/>
</dbReference>
<dbReference type="Proteomes" id="UP001597227">
    <property type="component" value="Unassembled WGS sequence"/>
</dbReference>
<dbReference type="InterPro" id="IPR036388">
    <property type="entry name" value="WH-like_DNA-bd_sf"/>
</dbReference>
<dbReference type="SUPFAM" id="SSF88659">
    <property type="entry name" value="Sigma3 and sigma4 domains of RNA polymerase sigma factors"/>
    <property type="match status" value="1"/>
</dbReference>
<keyword evidence="4" id="KW-0804">Transcription</keyword>
<dbReference type="EMBL" id="JBHUEK010000010">
    <property type="protein sequence ID" value="MFD1778544.1"/>
    <property type="molecule type" value="Genomic_DNA"/>
</dbReference>
<dbReference type="NCBIfam" id="TIGR02937">
    <property type="entry name" value="sigma70-ECF"/>
    <property type="match status" value="1"/>
</dbReference>
<comment type="caution">
    <text evidence="7">The sequence shown here is derived from an EMBL/GenBank/DDBJ whole genome shotgun (WGS) entry which is preliminary data.</text>
</comment>
<evidence type="ECO:0000256" key="1">
    <source>
        <dbReference type="ARBA" id="ARBA00010641"/>
    </source>
</evidence>
<feature type="domain" description="RNA polymerase sigma-70 region 2" evidence="5">
    <location>
        <begin position="21"/>
        <end position="88"/>
    </location>
</feature>
<name>A0ABW4MKL6_9BACI</name>
<dbReference type="PANTHER" id="PTHR43133:SF51">
    <property type="entry name" value="RNA POLYMERASE SIGMA FACTOR"/>
    <property type="match status" value="1"/>
</dbReference>
<dbReference type="NCBIfam" id="TIGR02954">
    <property type="entry name" value="Sig70_famx3"/>
    <property type="match status" value="1"/>
</dbReference>
<dbReference type="Pfam" id="PF04542">
    <property type="entry name" value="Sigma70_r2"/>
    <property type="match status" value="1"/>
</dbReference>
<organism evidence="7 8">
    <name type="scientific">Fredinandcohnia salidurans</name>
    <dbReference type="NCBI Taxonomy" id="2595041"/>
    <lineage>
        <taxon>Bacteria</taxon>
        <taxon>Bacillati</taxon>
        <taxon>Bacillota</taxon>
        <taxon>Bacilli</taxon>
        <taxon>Bacillales</taxon>
        <taxon>Bacillaceae</taxon>
        <taxon>Fredinandcohnia</taxon>
    </lineage>
</organism>
<dbReference type="InterPro" id="IPR007627">
    <property type="entry name" value="RNA_pol_sigma70_r2"/>
</dbReference>
<dbReference type="InterPro" id="IPR013324">
    <property type="entry name" value="RNA_pol_sigma_r3/r4-like"/>
</dbReference>
<evidence type="ECO:0000259" key="5">
    <source>
        <dbReference type="Pfam" id="PF04542"/>
    </source>
</evidence>
<dbReference type="Gene3D" id="1.10.1740.10">
    <property type="match status" value="1"/>
</dbReference>
<dbReference type="SUPFAM" id="SSF88946">
    <property type="entry name" value="Sigma2 domain of RNA polymerase sigma factors"/>
    <property type="match status" value="1"/>
</dbReference>
<reference evidence="8" key="1">
    <citation type="journal article" date="2019" name="Int. J. Syst. Evol. Microbiol.">
        <title>The Global Catalogue of Microorganisms (GCM) 10K type strain sequencing project: providing services to taxonomists for standard genome sequencing and annotation.</title>
        <authorList>
            <consortium name="The Broad Institute Genomics Platform"/>
            <consortium name="The Broad Institute Genome Sequencing Center for Infectious Disease"/>
            <person name="Wu L."/>
            <person name="Ma J."/>
        </authorList>
    </citation>
    <scope>NUCLEOTIDE SEQUENCE [LARGE SCALE GENOMIC DNA]</scope>
    <source>
        <strain evidence="8">CCUG 15531</strain>
    </source>
</reference>
<evidence type="ECO:0000256" key="4">
    <source>
        <dbReference type="ARBA" id="ARBA00023163"/>
    </source>
</evidence>
<dbReference type="Gene3D" id="1.10.10.10">
    <property type="entry name" value="Winged helix-like DNA-binding domain superfamily/Winged helix DNA-binding domain"/>
    <property type="match status" value="1"/>
</dbReference>
<keyword evidence="8" id="KW-1185">Reference proteome</keyword>
<feature type="domain" description="RNA polymerase sigma factor 70 region 4 type 2" evidence="6">
    <location>
        <begin position="112"/>
        <end position="161"/>
    </location>
</feature>
<accession>A0ABW4MKL6</accession>
<evidence type="ECO:0000259" key="6">
    <source>
        <dbReference type="Pfam" id="PF08281"/>
    </source>
</evidence>
<sequence>MNTSKLVAKAKKGNNRALQELIDTEKTKLYKMAYLYMKNEVDALEVFQETVYKALTSLKDLRNDTYFSTWITRILINTAIDQLRKKKRVIPMERDILESKAPSYMNRESESDLLDAIKSLDEKYKTVLILRFYKDYTIKQIAEFLECPEGTVKTNIHRGIALLRDQLKEVIVNE</sequence>
<evidence type="ECO:0000313" key="7">
    <source>
        <dbReference type="EMBL" id="MFD1778544.1"/>
    </source>
</evidence>
<gene>
    <name evidence="7" type="ORF">ACFSFW_07680</name>
</gene>
<dbReference type="InterPro" id="IPR014300">
    <property type="entry name" value="RNA_pol_sigma-V"/>
</dbReference>
<dbReference type="CDD" id="cd06171">
    <property type="entry name" value="Sigma70_r4"/>
    <property type="match status" value="1"/>
</dbReference>
<keyword evidence="3" id="KW-0731">Sigma factor</keyword>
<proteinExistence type="inferred from homology"/>
<keyword evidence="2" id="KW-0805">Transcription regulation</keyword>
<dbReference type="Pfam" id="PF08281">
    <property type="entry name" value="Sigma70_r4_2"/>
    <property type="match status" value="1"/>
</dbReference>
<dbReference type="InterPro" id="IPR013249">
    <property type="entry name" value="RNA_pol_sigma70_r4_t2"/>
</dbReference>
<comment type="similarity">
    <text evidence="1">Belongs to the sigma-70 factor family. ECF subfamily.</text>
</comment>
<evidence type="ECO:0000256" key="3">
    <source>
        <dbReference type="ARBA" id="ARBA00023082"/>
    </source>
</evidence>
<dbReference type="InterPro" id="IPR039425">
    <property type="entry name" value="RNA_pol_sigma-70-like"/>
</dbReference>
<evidence type="ECO:0000256" key="2">
    <source>
        <dbReference type="ARBA" id="ARBA00023015"/>
    </source>
</evidence>
<protein>
    <submittedName>
        <fullName evidence="7">Sigma-70 family RNA polymerase sigma factor</fullName>
    </submittedName>
</protein>
<evidence type="ECO:0000313" key="8">
    <source>
        <dbReference type="Proteomes" id="UP001597227"/>
    </source>
</evidence>
<dbReference type="PANTHER" id="PTHR43133">
    <property type="entry name" value="RNA POLYMERASE ECF-TYPE SIGMA FACTO"/>
    <property type="match status" value="1"/>
</dbReference>
<dbReference type="RefSeq" id="WP_388036818.1">
    <property type="nucleotide sequence ID" value="NZ_JBHUEK010000010.1"/>
</dbReference>